<evidence type="ECO:0000313" key="3">
    <source>
        <dbReference type="Proteomes" id="UP000199469"/>
    </source>
</evidence>
<dbReference type="AlphaFoldDB" id="A0A1I0P034"/>
<dbReference type="OrthoDB" id="1099822at2"/>
<name>A0A1I0P034_9FLAO</name>
<keyword evidence="1" id="KW-0732">Signal</keyword>
<keyword evidence="3" id="KW-1185">Reference proteome</keyword>
<organism evidence="2 3">
    <name type="scientific">Chryseobacterium wanjuense</name>
    <dbReference type="NCBI Taxonomy" id="356305"/>
    <lineage>
        <taxon>Bacteria</taxon>
        <taxon>Pseudomonadati</taxon>
        <taxon>Bacteroidota</taxon>
        <taxon>Flavobacteriia</taxon>
        <taxon>Flavobacteriales</taxon>
        <taxon>Weeksellaceae</taxon>
        <taxon>Chryseobacterium group</taxon>
        <taxon>Chryseobacterium</taxon>
    </lineage>
</organism>
<dbReference type="RefSeq" id="WP_089790831.1">
    <property type="nucleotide sequence ID" value="NZ_FOIU01000001.1"/>
</dbReference>
<accession>A0A1I0P034</accession>
<reference evidence="3" key="1">
    <citation type="submission" date="2016-10" db="EMBL/GenBank/DDBJ databases">
        <authorList>
            <person name="Varghese N."/>
            <person name="Submissions S."/>
        </authorList>
    </citation>
    <scope>NUCLEOTIDE SEQUENCE [LARGE SCALE GENOMIC DNA]</scope>
    <source>
        <strain evidence="3">DSM 17724</strain>
    </source>
</reference>
<evidence type="ECO:0000313" key="2">
    <source>
        <dbReference type="EMBL" id="SEW07314.1"/>
    </source>
</evidence>
<feature type="signal peptide" evidence="1">
    <location>
        <begin position="1"/>
        <end position="18"/>
    </location>
</feature>
<feature type="chain" id="PRO_5011784074" evidence="1">
    <location>
        <begin position="19"/>
        <end position="130"/>
    </location>
</feature>
<gene>
    <name evidence="2" type="ORF">SAMN05421841_0901</name>
</gene>
<protein>
    <submittedName>
        <fullName evidence="2">Uncharacterized protein</fullName>
    </submittedName>
</protein>
<dbReference type="EMBL" id="FOIU01000001">
    <property type="protein sequence ID" value="SEW07314.1"/>
    <property type="molecule type" value="Genomic_DNA"/>
</dbReference>
<dbReference type="Proteomes" id="UP000199469">
    <property type="component" value="Unassembled WGS sequence"/>
</dbReference>
<evidence type="ECO:0000256" key="1">
    <source>
        <dbReference type="SAM" id="SignalP"/>
    </source>
</evidence>
<sequence length="130" mass="14117">MKKTILFGAILIGSLASAQMRMGGGTDSFGCPSDGGYSYSVILNDCIQIFNQKIIMKQVGAPQGQPISKTCVIFSKNKKQAETFLPGQKQSIILRKMGNYWTNGIYQLIPTANGGYALKQDGDVIFQSNI</sequence>
<proteinExistence type="predicted"/>